<dbReference type="AlphaFoldDB" id="A0A376KM83"/>
<evidence type="ECO:0000313" key="2">
    <source>
        <dbReference type="Proteomes" id="UP000255460"/>
    </source>
</evidence>
<sequence length="68" mass="7759">MNTSKAWFALHLLEAMFQPSDSGKSFIFNMSVGYNLEGIKQPPMQQFIDNMMDASDHPKFAPISRYAE</sequence>
<dbReference type="EMBL" id="UFZQ01000001">
    <property type="protein sequence ID" value="STE83864.1"/>
    <property type="molecule type" value="Genomic_DNA"/>
</dbReference>
<dbReference type="Proteomes" id="UP000255460">
    <property type="component" value="Unassembled WGS sequence"/>
</dbReference>
<proteinExistence type="predicted"/>
<accession>A0A376KM83</accession>
<protein>
    <submittedName>
        <fullName evidence="1">Pyridine nucleotide-disulfide oxidoreductase</fullName>
    </submittedName>
</protein>
<evidence type="ECO:0000313" key="1">
    <source>
        <dbReference type="EMBL" id="STE83864.1"/>
    </source>
</evidence>
<name>A0A376KM83_ECOLX</name>
<reference evidence="1 2" key="1">
    <citation type="submission" date="2018-06" db="EMBL/GenBank/DDBJ databases">
        <authorList>
            <consortium name="Pathogen Informatics"/>
            <person name="Doyle S."/>
        </authorList>
    </citation>
    <scope>NUCLEOTIDE SEQUENCE [LARGE SCALE GENOMIC DNA]</scope>
    <source>
        <strain evidence="1 2">NCTC10418</strain>
    </source>
</reference>
<gene>
    <name evidence="1" type="ORF">NCTC10418_01528</name>
</gene>
<organism evidence="1 2">
    <name type="scientific">Escherichia coli</name>
    <dbReference type="NCBI Taxonomy" id="562"/>
    <lineage>
        <taxon>Bacteria</taxon>
        <taxon>Pseudomonadati</taxon>
        <taxon>Pseudomonadota</taxon>
        <taxon>Gammaproteobacteria</taxon>
        <taxon>Enterobacterales</taxon>
        <taxon>Enterobacteriaceae</taxon>
        <taxon>Escherichia</taxon>
    </lineage>
</organism>